<proteinExistence type="inferred from homology"/>
<dbReference type="InterPro" id="IPR043502">
    <property type="entry name" value="DNA/RNA_pol_sf"/>
</dbReference>
<evidence type="ECO:0000256" key="1">
    <source>
        <dbReference type="ARBA" id="ARBA00034120"/>
    </source>
</evidence>
<reference evidence="3" key="1">
    <citation type="submission" date="2022-05" db="EMBL/GenBank/DDBJ databases">
        <title>Sphingomonas sp. strain MG17 Genome sequencing and assembly.</title>
        <authorList>
            <person name="Kim I."/>
        </authorList>
    </citation>
    <scope>NUCLEOTIDE SEQUENCE</scope>
    <source>
        <strain evidence="3">MG17</strain>
    </source>
</reference>
<evidence type="ECO:0000313" key="4">
    <source>
        <dbReference type="Proteomes" id="UP001139451"/>
    </source>
</evidence>
<dbReference type="Proteomes" id="UP001139451">
    <property type="component" value="Unassembled WGS sequence"/>
</dbReference>
<protein>
    <submittedName>
        <fullName evidence="3">Reverse transcriptase domain-containing protein</fullName>
    </submittedName>
</protein>
<dbReference type="InterPro" id="IPR043128">
    <property type="entry name" value="Rev_trsase/Diguanyl_cyclase"/>
</dbReference>
<keyword evidence="3" id="KW-0548">Nucleotidyltransferase</keyword>
<dbReference type="GO" id="GO:0003964">
    <property type="term" value="F:RNA-directed DNA polymerase activity"/>
    <property type="evidence" value="ECO:0007669"/>
    <property type="project" value="UniProtKB-KW"/>
</dbReference>
<gene>
    <name evidence="3" type="ORF">M9978_00280</name>
</gene>
<comment type="similarity">
    <text evidence="1">Belongs to the bacterial reverse transcriptase family.</text>
</comment>
<dbReference type="AlphaFoldDB" id="A0A9X2HJ01"/>
<feature type="domain" description="Reverse transcriptase" evidence="2">
    <location>
        <begin position="61"/>
        <end position="283"/>
    </location>
</feature>
<dbReference type="InterPro" id="IPR000477">
    <property type="entry name" value="RT_dom"/>
</dbReference>
<comment type="caution">
    <text evidence="3">The sequence shown here is derived from an EMBL/GenBank/DDBJ whole genome shotgun (WGS) entry which is preliminary data.</text>
</comment>
<organism evidence="3 4">
    <name type="scientific">Sphingomonas tagetis</name>
    <dbReference type="NCBI Taxonomy" id="2949092"/>
    <lineage>
        <taxon>Bacteria</taxon>
        <taxon>Pseudomonadati</taxon>
        <taxon>Pseudomonadota</taxon>
        <taxon>Alphaproteobacteria</taxon>
        <taxon>Sphingomonadales</taxon>
        <taxon>Sphingomonadaceae</taxon>
        <taxon>Sphingomonas</taxon>
    </lineage>
</organism>
<dbReference type="EMBL" id="JAMLDX010000001">
    <property type="protein sequence ID" value="MCP3728854.1"/>
    <property type="molecule type" value="Genomic_DNA"/>
</dbReference>
<keyword evidence="3" id="KW-0808">Transferase</keyword>
<dbReference type="PANTHER" id="PTHR34047:SF8">
    <property type="entry name" value="PROTEIN YKFC"/>
    <property type="match status" value="1"/>
</dbReference>
<name>A0A9X2HJ01_9SPHN</name>
<dbReference type="PROSITE" id="PS50878">
    <property type="entry name" value="RT_POL"/>
    <property type="match status" value="1"/>
</dbReference>
<dbReference type="SUPFAM" id="SSF56672">
    <property type="entry name" value="DNA/RNA polymerases"/>
    <property type="match status" value="1"/>
</dbReference>
<dbReference type="RefSeq" id="WP_254290790.1">
    <property type="nucleotide sequence ID" value="NZ_JAMLDX010000001.1"/>
</dbReference>
<evidence type="ECO:0000313" key="3">
    <source>
        <dbReference type="EMBL" id="MCP3728854.1"/>
    </source>
</evidence>
<dbReference type="PANTHER" id="PTHR34047">
    <property type="entry name" value="NUCLEAR INTRON MATURASE 1, MITOCHONDRIAL-RELATED"/>
    <property type="match status" value="1"/>
</dbReference>
<dbReference type="InterPro" id="IPR051083">
    <property type="entry name" value="GrpII_Intron_Splice-Mob/Def"/>
</dbReference>
<sequence>MLNLIDLLEHIQVLREQDQYYNEHYLRDLFRSKIAKSHATGKDGVRIGAFETRLIEETRLIQRKVAAETYSFTHFKERLIPRGAKRLPRQISIPTVRDRLTLRATCQLLHEHVPGTRGKTPHALIKAIVEKIRDGDQSDNVFLRLDVRDFFPSVSHKLMQRELRRVGVTPSVQRLCMDALENPTGAENELQSRGIPQGLSISGALAALYMQRFDEQQSTPQHPYFRYVDDILFICPAKVADELLKSVSRKLSARGLKVHPKGVAGKTEISPVSGGIDFLGYRVGVDQVSIRDSSYKRMFTNLQSVLTDFRYRKDIRRTIFRVNLKITGCIVDGRRRGWMMFFSYTECISQLKYLDVFLANQLSRIDFPHAQRIAIKSFVKSYHEIRFNINNTSYIPNYDAFDQTQMIEVISTMTGRRTEELVTWDIDRISSEFGRIISHEVQDLERDVGSPS</sequence>
<dbReference type="Pfam" id="PF00078">
    <property type="entry name" value="RVT_1"/>
    <property type="match status" value="1"/>
</dbReference>
<dbReference type="Gene3D" id="3.30.70.270">
    <property type="match status" value="1"/>
</dbReference>
<keyword evidence="3" id="KW-0695">RNA-directed DNA polymerase</keyword>
<keyword evidence="4" id="KW-1185">Reference proteome</keyword>
<accession>A0A9X2HJ01</accession>
<evidence type="ECO:0000259" key="2">
    <source>
        <dbReference type="PROSITE" id="PS50878"/>
    </source>
</evidence>